<dbReference type="Proteomes" id="UP000217005">
    <property type="component" value="Unassembled WGS sequence"/>
</dbReference>
<dbReference type="RefSeq" id="WP_094827229.1">
    <property type="nucleotide sequence ID" value="NZ_NEVL01000003.1"/>
</dbReference>
<dbReference type="OrthoDB" id="8946427at2"/>
<organism evidence="1 2">
    <name type="scientific">Bordetella genomosp. 1</name>
    <dbReference type="NCBI Taxonomy" id="1395607"/>
    <lineage>
        <taxon>Bacteria</taxon>
        <taxon>Pseudomonadati</taxon>
        <taxon>Pseudomonadota</taxon>
        <taxon>Betaproteobacteria</taxon>
        <taxon>Burkholderiales</taxon>
        <taxon>Alcaligenaceae</taxon>
        <taxon>Bordetella</taxon>
    </lineage>
</organism>
<evidence type="ECO:0000313" key="1">
    <source>
        <dbReference type="EMBL" id="OZI36423.1"/>
    </source>
</evidence>
<dbReference type="AlphaFoldDB" id="A0A261SJA5"/>
<protein>
    <submittedName>
        <fullName evidence="1">Uncharacterized protein</fullName>
    </submittedName>
</protein>
<gene>
    <name evidence="1" type="ORF">CEG14_15610</name>
</gene>
<dbReference type="EMBL" id="NEVL01000003">
    <property type="protein sequence ID" value="OZI36423.1"/>
    <property type="molecule type" value="Genomic_DNA"/>
</dbReference>
<evidence type="ECO:0000313" key="2">
    <source>
        <dbReference type="Proteomes" id="UP000217005"/>
    </source>
</evidence>
<comment type="caution">
    <text evidence="1">The sequence shown here is derived from an EMBL/GenBank/DDBJ whole genome shotgun (WGS) entry which is preliminary data.</text>
</comment>
<reference evidence="1 2" key="1">
    <citation type="submission" date="2017-05" db="EMBL/GenBank/DDBJ databases">
        <title>Complete and WGS of Bordetella genogroups.</title>
        <authorList>
            <person name="Spilker T."/>
            <person name="LiPuma J."/>
        </authorList>
    </citation>
    <scope>NUCLEOTIDE SEQUENCE [LARGE SCALE GENOMIC DNA]</scope>
    <source>
        <strain evidence="1 2">AU17610</strain>
    </source>
</reference>
<proteinExistence type="predicted"/>
<name>A0A261SJA5_9BORD</name>
<sequence length="240" mass="26793">MPHPHCVPDAMANLVINEMRALYGARFMQQWQGLTPRELKSAWETHLSGLSEREVHAGLLACLARDWPPTLPEFLRLCRPWLNPEAAYHEAVAGLAARRRGEAGRWSHPAVYWAAVATSTHDMLHSTYGAMKARWERSFAEVLGQGSWEPVPPALTELPAPAHDRASRARAEAALQRILATQSQRGTRDGRAWARQVLSEQARRGGKRYSSTVLEMAGRALDIETGARAASARYQDNRRS</sequence>
<accession>A0A261SJA5</accession>